<keyword evidence="3" id="KW-1185">Reference proteome</keyword>
<sequence>MNSTIAKLADEFEKMEKTIASQKKMIETLMPTGYVDTDTVKLHLNSVYGVMFGGRPSPKRCKLEDCSWDEINMYSSFGLADKMFEVGDTKKFRLADGSYLTARIIGFNHDYARDGSLVHITFETVETLDGDIPMNEKSTNEGGWDASYLRAKLNGNFFEKQLPADLKSAIKPVVKMTAKSSKNEVRVPSVDKLFVLSEQEVFGRKIYSCGYEGKWYEWYKRENTPYGKCKQNGERDWRWERSPFSGNTSYFCGVYTSGDADSIYASYSYGVSFGFCV</sequence>
<reference evidence="2" key="1">
    <citation type="submission" date="2020-08" db="EMBL/GenBank/DDBJ databases">
        <title>Genome public.</title>
        <authorList>
            <person name="Liu C."/>
            <person name="Sun Q."/>
        </authorList>
    </citation>
    <scope>NUCLEOTIDE SEQUENCE</scope>
    <source>
        <strain evidence="2">BX15</strain>
    </source>
</reference>
<proteinExistence type="predicted"/>
<gene>
    <name evidence="2" type="ORF">H8Z83_15160</name>
</gene>
<dbReference type="Pfam" id="PF19789">
    <property type="entry name" value="DUF6273"/>
    <property type="match status" value="1"/>
</dbReference>
<organism evidence="2 3">
    <name type="scientific">Dysosmobacter segnis</name>
    <dbReference type="NCBI Taxonomy" id="2763042"/>
    <lineage>
        <taxon>Bacteria</taxon>
        <taxon>Bacillati</taxon>
        <taxon>Bacillota</taxon>
        <taxon>Clostridia</taxon>
        <taxon>Eubacteriales</taxon>
        <taxon>Oscillospiraceae</taxon>
        <taxon>Dysosmobacter</taxon>
    </lineage>
</organism>
<name>A0A923S8V1_9FIRM</name>
<accession>A0A923S8V1</accession>
<evidence type="ECO:0000313" key="3">
    <source>
        <dbReference type="Proteomes" id="UP000620327"/>
    </source>
</evidence>
<comment type="caution">
    <text evidence="2">The sequence shown here is derived from an EMBL/GenBank/DDBJ whole genome shotgun (WGS) entry which is preliminary data.</text>
</comment>
<dbReference type="EMBL" id="JACOQI010000020">
    <property type="protein sequence ID" value="MBC5771638.1"/>
    <property type="molecule type" value="Genomic_DNA"/>
</dbReference>
<evidence type="ECO:0000313" key="2">
    <source>
        <dbReference type="EMBL" id="MBC5771638.1"/>
    </source>
</evidence>
<dbReference type="AlphaFoldDB" id="A0A923S8V1"/>
<dbReference type="InterPro" id="IPR046240">
    <property type="entry name" value="DUF6273"/>
</dbReference>
<dbReference type="Proteomes" id="UP000620327">
    <property type="component" value="Unassembled WGS sequence"/>
</dbReference>
<evidence type="ECO:0000259" key="1">
    <source>
        <dbReference type="Pfam" id="PF19789"/>
    </source>
</evidence>
<feature type="domain" description="DUF6273" evidence="1">
    <location>
        <begin position="130"/>
        <end position="272"/>
    </location>
</feature>
<protein>
    <recommendedName>
        <fullName evidence="1">DUF6273 domain-containing protein</fullName>
    </recommendedName>
</protein>
<dbReference type="RefSeq" id="WP_187015830.1">
    <property type="nucleotide sequence ID" value="NZ_JACOQI010000020.1"/>
</dbReference>